<evidence type="ECO:0000313" key="3">
    <source>
        <dbReference type="Proteomes" id="UP000319931"/>
    </source>
</evidence>
<accession>A0A502FJ41</accession>
<evidence type="ECO:0000313" key="2">
    <source>
        <dbReference type="EMBL" id="TPG49133.1"/>
    </source>
</evidence>
<keyword evidence="1" id="KW-0732">Signal</keyword>
<dbReference type="Gene3D" id="3.30.70.2970">
    <property type="entry name" value="Protein of unknown function (DUF541), domain 2"/>
    <property type="match status" value="1"/>
</dbReference>
<organism evidence="2 3">
    <name type="scientific">Sphingomonas glacialis</name>
    <dbReference type="NCBI Taxonomy" id="658225"/>
    <lineage>
        <taxon>Bacteria</taxon>
        <taxon>Pseudomonadati</taxon>
        <taxon>Pseudomonadota</taxon>
        <taxon>Alphaproteobacteria</taxon>
        <taxon>Sphingomonadales</taxon>
        <taxon>Sphingomonadaceae</taxon>
        <taxon>Sphingomonas</taxon>
    </lineage>
</organism>
<dbReference type="RefSeq" id="WP_140852079.1">
    <property type="nucleotide sequence ID" value="NZ_RCZC01000008.1"/>
</dbReference>
<dbReference type="Proteomes" id="UP000319931">
    <property type="component" value="Unassembled WGS sequence"/>
</dbReference>
<keyword evidence="3" id="KW-1185">Reference proteome</keyword>
<dbReference type="Gene3D" id="3.30.110.170">
    <property type="entry name" value="Protein of unknown function (DUF541), domain 1"/>
    <property type="match status" value="1"/>
</dbReference>
<name>A0A502FJ41_9SPHN</name>
<evidence type="ECO:0000256" key="1">
    <source>
        <dbReference type="SAM" id="SignalP"/>
    </source>
</evidence>
<gene>
    <name evidence="2" type="ORF">EAH76_20200</name>
</gene>
<proteinExistence type="predicted"/>
<dbReference type="Pfam" id="PF04402">
    <property type="entry name" value="SIMPL"/>
    <property type="match status" value="1"/>
</dbReference>
<dbReference type="PANTHER" id="PTHR34387">
    <property type="entry name" value="SLR1258 PROTEIN"/>
    <property type="match status" value="1"/>
</dbReference>
<dbReference type="InterPro" id="IPR052022">
    <property type="entry name" value="26kDa_periplasmic_antigen"/>
</dbReference>
<dbReference type="GO" id="GO:0006974">
    <property type="term" value="P:DNA damage response"/>
    <property type="evidence" value="ECO:0007669"/>
    <property type="project" value="TreeGrafter"/>
</dbReference>
<feature type="signal peptide" evidence="1">
    <location>
        <begin position="1"/>
        <end position="19"/>
    </location>
</feature>
<dbReference type="PANTHER" id="PTHR34387:SF2">
    <property type="entry name" value="SLR1258 PROTEIN"/>
    <property type="match status" value="1"/>
</dbReference>
<sequence length="241" mass="25165">MVKFLTGLALFAIAGPVVAQTTVGPGETLLQIQTVGEATTRPDLATVSIGVVSTGTTAREATDANATQISAVIAALRKAGVEARYLRTQQINVQPRFARNSPTDYEGQAQITGYVARNSVGVTIVDLAKAPDIIAAGFGAGANSVNGPYLSLRNDTAALAEARRDALAKARVEADAYADGLGMKVVRVLRLSERGNTATPDLFVSANRVSVVGSPPPPTPMSSGEMRERATLWIDYALAPK</sequence>
<reference evidence="2 3" key="1">
    <citation type="journal article" date="2019" name="Environ. Microbiol.">
        <title>Species interactions and distinct microbial communities in high Arctic permafrost affected cryosols are associated with the CH4 and CO2 gas fluxes.</title>
        <authorList>
            <person name="Altshuler I."/>
            <person name="Hamel J."/>
            <person name="Turney S."/>
            <person name="Magnuson E."/>
            <person name="Levesque R."/>
            <person name="Greer C."/>
            <person name="Whyte L.G."/>
        </authorList>
    </citation>
    <scope>NUCLEOTIDE SEQUENCE [LARGE SCALE GENOMIC DNA]</scope>
    <source>
        <strain evidence="2 3">E6.1</strain>
    </source>
</reference>
<dbReference type="OrthoDB" id="9813144at2"/>
<protein>
    <submittedName>
        <fullName evidence="2">DUF541 domain-containing protein</fullName>
    </submittedName>
</protein>
<dbReference type="InterPro" id="IPR007497">
    <property type="entry name" value="SIMPL/DUF541"/>
</dbReference>
<feature type="chain" id="PRO_5021350002" evidence="1">
    <location>
        <begin position="20"/>
        <end position="241"/>
    </location>
</feature>
<dbReference type="AlphaFoldDB" id="A0A502FJ41"/>
<comment type="caution">
    <text evidence="2">The sequence shown here is derived from an EMBL/GenBank/DDBJ whole genome shotgun (WGS) entry which is preliminary data.</text>
</comment>
<dbReference type="EMBL" id="RCZC01000008">
    <property type="protein sequence ID" value="TPG49133.1"/>
    <property type="molecule type" value="Genomic_DNA"/>
</dbReference>